<keyword evidence="3" id="KW-1185">Reference proteome</keyword>
<protein>
    <recommendedName>
        <fullName evidence="4">Translation machinery-associated protein 16</fullName>
    </recommendedName>
</protein>
<dbReference type="OrthoDB" id="270284at2759"/>
<evidence type="ECO:0000313" key="3">
    <source>
        <dbReference type="Proteomes" id="UP000887013"/>
    </source>
</evidence>
<dbReference type="PANTHER" id="PTHR13349">
    <property type="entry name" value="TRANSLATION MACHINERY-ASSOCIATED PROTEIN 16"/>
    <property type="match status" value="1"/>
</dbReference>
<sequence length="135" mass="16344">MPKVKKNSSAIHPNSRKAMQLARMEHRGIKLIKRKEEANVKHQAKLNKLIWFRNNIDTSKTLYTNEEVHDLIQKYLQRFSEEEEKMNEIESIKHRHNQNRISHEYKTKFFVEQEKQNYETCGLGIHNFLYTIKLY</sequence>
<dbReference type="Pfam" id="PF11176">
    <property type="entry name" value="Tma16"/>
    <property type="match status" value="1"/>
</dbReference>
<accession>A0A8X6N9F6</accession>
<dbReference type="PANTHER" id="PTHR13349:SF2">
    <property type="entry name" value="TRANSLATION MACHINERY-ASSOCIATED PROTEIN 16"/>
    <property type="match status" value="1"/>
</dbReference>
<dbReference type="EMBL" id="BMAW01101789">
    <property type="protein sequence ID" value="GFT01122.1"/>
    <property type="molecule type" value="Genomic_DNA"/>
</dbReference>
<organism evidence="2 3">
    <name type="scientific">Nephila pilipes</name>
    <name type="common">Giant wood spider</name>
    <name type="synonym">Nephila maculata</name>
    <dbReference type="NCBI Taxonomy" id="299642"/>
    <lineage>
        <taxon>Eukaryota</taxon>
        <taxon>Metazoa</taxon>
        <taxon>Ecdysozoa</taxon>
        <taxon>Arthropoda</taxon>
        <taxon>Chelicerata</taxon>
        <taxon>Arachnida</taxon>
        <taxon>Araneae</taxon>
        <taxon>Araneomorphae</taxon>
        <taxon>Entelegynae</taxon>
        <taxon>Araneoidea</taxon>
        <taxon>Nephilidae</taxon>
        <taxon>Nephila</taxon>
    </lineage>
</organism>
<reference evidence="2" key="1">
    <citation type="submission" date="2020-08" db="EMBL/GenBank/DDBJ databases">
        <title>Multicomponent nature underlies the extraordinary mechanical properties of spider dragline silk.</title>
        <authorList>
            <person name="Kono N."/>
            <person name="Nakamura H."/>
            <person name="Mori M."/>
            <person name="Yoshida Y."/>
            <person name="Ohtoshi R."/>
            <person name="Malay A.D."/>
            <person name="Moran D.A.P."/>
            <person name="Tomita M."/>
            <person name="Numata K."/>
            <person name="Arakawa K."/>
        </authorList>
    </citation>
    <scope>NUCLEOTIDE SEQUENCE</scope>
</reference>
<evidence type="ECO:0000313" key="2">
    <source>
        <dbReference type="EMBL" id="GFT01122.1"/>
    </source>
</evidence>
<gene>
    <name evidence="2" type="primary">AVEN_67054_1</name>
    <name evidence="2" type="ORF">NPIL_551391</name>
</gene>
<dbReference type="AlphaFoldDB" id="A0A8X6N9F6"/>
<dbReference type="Proteomes" id="UP000887013">
    <property type="component" value="Unassembled WGS sequence"/>
</dbReference>
<comment type="similarity">
    <text evidence="1">Belongs to the TMA16 family.</text>
</comment>
<dbReference type="InterPro" id="IPR021346">
    <property type="entry name" value="Tma16"/>
</dbReference>
<dbReference type="InterPro" id="IPR038356">
    <property type="entry name" value="Tma16_sf"/>
</dbReference>
<evidence type="ECO:0008006" key="4">
    <source>
        <dbReference type="Google" id="ProtNLM"/>
    </source>
</evidence>
<dbReference type="GO" id="GO:0005634">
    <property type="term" value="C:nucleus"/>
    <property type="evidence" value="ECO:0007669"/>
    <property type="project" value="TreeGrafter"/>
</dbReference>
<proteinExistence type="inferred from homology"/>
<name>A0A8X6N9F6_NEPPI</name>
<comment type="caution">
    <text evidence="2">The sequence shown here is derived from an EMBL/GenBank/DDBJ whole genome shotgun (WGS) entry which is preliminary data.</text>
</comment>
<evidence type="ECO:0000256" key="1">
    <source>
        <dbReference type="ARBA" id="ARBA00034127"/>
    </source>
</evidence>
<dbReference type="Gene3D" id="1.20.1440.170">
    <property type="entry name" value="Translation machinery-associated protein 16-like"/>
    <property type="match status" value="1"/>
</dbReference>